<keyword evidence="2" id="KW-1133">Transmembrane helix</keyword>
<proteinExistence type="predicted"/>
<protein>
    <submittedName>
        <fullName evidence="3">DUF748 domain-containing protein</fullName>
    </submittedName>
</protein>
<evidence type="ECO:0000256" key="1">
    <source>
        <dbReference type="SAM" id="MobiDB-lite"/>
    </source>
</evidence>
<dbReference type="InterPro" id="IPR008023">
    <property type="entry name" value="DUF748"/>
</dbReference>
<keyword evidence="2" id="KW-0812">Transmembrane</keyword>
<sequence>MMHCKPCALGRAYRRRTGGRRRGGKTRRQQRARADASGDGYAPGLQRVIMNISWLAMPAVLRRVAQPLEPALPLRCRNRLPMGNRQPVSLARIQRYRGLAVVRAVEAPIMLNSLRMFFSRKLVIITGLLLALYVLGGFFALPAIVKWQVEKQVSAQLGHSISVGDVRFNPLLFRFEVDDLALSDPDGQPLLGFKYLLVDFELRSLIDRAWTFAEARLEAPVLYFALDKDGRHNFASLLERLPESEPDQEVDAGLPRFIVQRVALSDGRFDFSDQLLEEPLVAHLEPLAIEIDNLSSLPELAASYRLSVRTAGDETLDSSGELALDPIATKGRLTLSGLQLATVVRSLPRLLSINSPTGKVDLGASFDLAVDAGGTLGGIVQDLDFDIAGLSLSAADAASPLLALETLSLKQGRVDLAAREARLATFRLEKGRVAVAFDDDGKVNWQKLLRATAQAPEEKTAATAAVEVEPGSEVAAAAVVAAVADAPAPGAWRVIIESAEISAVEFAYADAAQALAVDVAALAFATSPSIELAAAGTRVELAQPKLALSGTRLKSGANSLAFPDGSVAAGKIAMLIADARFDLTIDKPQTSFDGLKAKSGADSVDLGKLAIASETLALAQSDTGLELTIDKAETSFDGLKAKSGADGVALGKLAIASEKLSLAQSDAALRIDAAAAQVSMAGLAAHQGADRIKWQDAALDVRAIAATLAGSSASPAAAGLKLSFADVALKLKALAAVAQGSSSEVARIAAASLGAKSLLVALPDGPLDVSGDGLSVALSDAVFHSPADPATEMVRFARTNLTGGVLRLKDRVLSVDQVVVADGKAQTWLDAEGKFNGLIVTRGAAEAAVEAAAATEGDAAAAEVAWRVAVKSVEVDNFALGFEDRSGGPPLAVGLQAIRARIAGFATGVSTPMQVELKARVASGGEIEAKGSVRTDNGATDLQLKLAAIALAPVQPYLSEVAELTLASGTLSTAGRLRYGDPAADAKLAYKGSFAVDKVQIDEIEPKRPFVIWETLATDDLLLSVEPNRLDIGELRLVAPDGRLIIAEDQSVNLTDVLKKKPKGDESAAAADKPAGGEDAARAATAAATADDGAPVNDPFPVSIARMRISKGVLEFADLSLRPQFGTRMHDLKGVITGLGTDPTRSAKVQLDANVDKYGSAKIRGEISVFRPEKLTDIEMTFRNLTMSSLSPYVVKFAGRRITGGQLALDLQYKIKDSKLRGENKIVLKQVKLGEQVDSPGAADLPLDLAIAILSDSKGVIDIGLPVSGDLGDPEFSYGAVIGKAFGNLIAGIITAPFRALGALFGAGSDAKLDSIDFEPGRAALAPPEREKLAAVAGAMKERKTLTLVVPPAQSAEVDTPALKSLAVRTDIVGRMGLELTPGDDPGPVDAANPRAQVAIEAVFSERYAPEVLALVKQRAVAAAPAGKSPAGAPPAFYQSLLERMIKEQPVSDKELAQLATRRAEAIVAEVSGADGVAAKRVQLGKARPASAANNKVVTLQLELEVAK</sequence>
<evidence type="ECO:0000313" key="4">
    <source>
        <dbReference type="Proteomes" id="UP000749010"/>
    </source>
</evidence>
<dbReference type="PANTHER" id="PTHR30441">
    <property type="entry name" value="DUF748 DOMAIN-CONTAINING PROTEIN"/>
    <property type="match status" value="1"/>
</dbReference>
<feature type="compositionally biased region" description="Basic residues" evidence="1">
    <location>
        <begin position="12"/>
        <end position="31"/>
    </location>
</feature>
<dbReference type="PANTHER" id="PTHR30441:SF8">
    <property type="entry name" value="DUF748 DOMAIN-CONTAINING PROTEIN"/>
    <property type="match status" value="1"/>
</dbReference>
<accession>A0ABX1TZD7</accession>
<reference evidence="3 4" key="1">
    <citation type="submission" date="2019-03" db="EMBL/GenBank/DDBJ databases">
        <title>Metabolic reconstructions from genomes of highly enriched 'Candidatus Accumulibacter' and 'Candidatus Competibacter' bioreactor populations.</title>
        <authorList>
            <person name="Annavajhala M.K."/>
            <person name="Welles L."/>
            <person name="Abbas B."/>
            <person name="Sorokin D."/>
            <person name="Park H."/>
            <person name="Van Loosdrecht M."/>
            <person name="Chandran K."/>
        </authorList>
    </citation>
    <scope>NUCLEOTIDE SEQUENCE [LARGE SCALE GENOMIC DNA]</scope>
    <source>
        <strain evidence="3 4">SBR_S</strain>
    </source>
</reference>
<feature type="region of interest" description="Disordered" evidence="1">
    <location>
        <begin position="1"/>
        <end position="39"/>
    </location>
</feature>
<dbReference type="EMBL" id="SPMY01000033">
    <property type="protein sequence ID" value="NMQ28419.1"/>
    <property type="molecule type" value="Genomic_DNA"/>
</dbReference>
<feature type="transmembrane region" description="Helical" evidence="2">
    <location>
        <begin position="122"/>
        <end position="145"/>
    </location>
</feature>
<comment type="caution">
    <text evidence="3">The sequence shown here is derived from an EMBL/GenBank/DDBJ whole genome shotgun (WGS) entry which is preliminary data.</text>
</comment>
<gene>
    <name evidence="3" type="ORF">E4Q23_12030</name>
</gene>
<organism evidence="3 4">
    <name type="scientific">Candidatus Accumulibacter phosphatis</name>
    <dbReference type="NCBI Taxonomy" id="327160"/>
    <lineage>
        <taxon>Bacteria</taxon>
        <taxon>Pseudomonadati</taxon>
        <taxon>Pseudomonadota</taxon>
        <taxon>Betaproteobacteria</taxon>
        <taxon>Candidatus Accumulibacter</taxon>
    </lineage>
</organism>
<evidence type="ECO:0000256" key="2">
    <source>
        <dbReference type="SAM" id="Phobius"/>
    </source>
</evidence>
<keyword evidence="2" id="KW-0472">Membrane</keyword>
<dbReference type="InterPro" id="IPR052894">
    <property type="entry name" value="AsmA-related"/>
</dbReference>
<keyword evidence="4" id="KW-1185">Reference proteome</keyword>
<evidence type="ECO:0000313" key="3">
    <source>
        <dbReference type="EMBL" id="NMQ28419.1"/>
    </source>
</evidence>
<dbReference type="Pfam" id="PF05359">
    <property type="entry name" value="DUF748"/>
    <property type="match status" value="2"/>
</dbReference>
<dbReference type="Proteomes" id="UP000749010">
    <property type="component" value="Unassembled WGS sequence"/>
</dbReference>
<name>A0ABX1TZD7_9PROT</name>